<dbReference type="InterPro" id="IPR013099">
    <property type="entry name" value="K_chnl_dom"/>
</dbReference>
<dbReference type="GO" id="GO:0005251">
    <property type="term" value="F:delayed rectifier potassium channel activity"/>
    <property type="evidence" value="ECO:0007669"/>
    <property type="project" value="TreeGrafter"/>
</dbReference>
<comment type="subcellular location">
    <subcellularLocation>
        <location evidence="1">Membrane</location>
        <topology evidence="1">Multi-pass membrane protein</topology>
    </subcellularLocation>
</comment>
<dbReference type="EMBL" id="LR796878">
    <property type="protein sequence ID" value="CAB4172314.1"/>
    <property type="molecule type" value="Genomic_DNA"/>
</dbReference>
<organism evidence="11">
    <name type="scientific">uncultured Caudovirales phage</name>
    <dbReference type="NCBI Taxonomy" id="2100421"/>
    <lineage>
        <taxon>Viruses</taxon>
        <taxon>Duplodnaviria</taxon>
        <taxon>Heunggongvirae</taxon>
        <taxon>Uroviricota</taxon>
        <taxon>Caudoviricetes</taxon>
        <taxon>Peduoviridae</taxon>
        <taxon>Maltschvirus</taxon>
        <taxon>Maltschvirus maltsch</taxon>
    </lineage>
</organism>
<evidence type="ECO:0000313" key="17">
    <source>
        <dbReference type="EMBL" id="CAB4200789.1"/>
    </source>
</evidence>
<dbReference type="EMBL" id="LR796443">
    <property type="protein sequence ID" value="CAB4145109.1"/>
    <property type="molecule type" value="Genomic_DNA"/>
</dbReference>
<dbReference type="EMBL" id="LR796961">
    <property type="protein sequence ID" value="CAB4178251.1"/>
    <property type="molecule type" value="Genomic_DNA"/>
</dbReference>
<keyword evidence="4 8" id="KW-1133">Transmembrane helix</keyword>
<dbReference type="Pfam" id="PF07885">
    <property type="entry name" value="Ion_trans_2"/>
    <property type="match status" value="1"/>
</dbReference>
<evidence type="ECO:0000313" key="14">
    <source>
        <dbReference type="EMBL" id="CAB4172314.1"/>
    </source>
</evidence>
<dbReference type="InterPro" id="IPR028325">
    <property type="entry name" value="VG_K_chnl"/>
</dbReference>
<dbReference type="PANTHER" id="PTHR11537:SF113">
    <property type="entry name" value="POTASSIUM VOLTAGE-GATED CHANNEL PROTEIN SHAKER"/>
    <property type="match status" value="1"/>
</dbReference>
<evidence type="ECO:0000256" key="2">
    <source>
        <dbReference type="ARBA" id="ARBA00022448"/>
    </source>
</evidence>
<evidence type="ECO:0000256" key="3">
    <source>
        <dbReference type="ARBA" id="ARBA00022692"/>
    </source>
</evidence>
<dbReference type="GO" id="GO:0008076">
    <property type="term" value="C:voltage-gated potassium channel complex"/>
    <property type="evidence" value="ECO:0007669"/>
    <property type="project" value="InterPro"/>
</dbReference>
<evidence type="ECO:0000313" key="19">
    <source>
        <dbReference type="EMBL" id="CAB4218009.1"/>
    </source>
</evidence>
<evidence type="ECO:0000313" key="10">
    <source>
        <dbReference type="EMBL" id="CAB4145109.1"/>
    </source>
</evidence>
<dbReference type="GO" id="GO:0001508">
    <property type="term" value="P:action potential"/>
    <property type="evidence" value="ECO:0007669"/>
    <property type="project" value="TreeGrafter"/>
</dbReference>
<evidence type="ECO:0000313" key="12">
    <source>
        <dbReference type="EMBL" id="CAB4160406.1"/>
    </source>
</evidence>
<dbReference type="EMBL" id="LR796762">
    <property type="protein sequence ID" value="CAB4164801.1"/>
    <property type="molecule type" value="Genomic_DNA"/>
</dbReference>
<evidence type="ECO:0000256" key="7">
    <source>
        <dbReference type="ARBA" id="ARBA00023303"/>
    </source>
</evidence>
<evidence type="ECO:0000313" key="15">
    <source>
        <dbReference type="EMBL" id="CAB4178251.1"/>
    </source>
</evidence>
<feature type="domain" description="Potassium channel" evidence="9">
    <location>
        <begin position="15"/>
        <end position="79"/>
    </location>
</feature>
<evidence type="ECO:0000313" key="21">
    <source>
        <dbReference type="EMBL" id="CAB5228546.1"/>
    </source>
</evidence>
<keyword evidence="6 8" id="KW-0472">Membrane</keyword>
<proteinExistence type="predicted"/>
<dbReference type="Gene3D" id="1.10.287.70">
    <property type="match status" value="1"/>
</dbReference>
<dbReference type="EMBL" id="LR798341">
    <property type="protein sequence ID" value="CAB5225245.1"/>
    <property type="molecule type" value="Genomic_DNA"/>
</dbReference>
<evidence type="ECO:0000256" key="4">
    <source>
        <dbReference type="ARBA" id="ARBA00022989"/>
    </source>
</evidence>
<dbReference type="PRINTS" id="PR00169">
    <property type="entry name" value="KCHANNEL"/>
</dbReference>
<gene>
    <name evidence="15" type="ORF">UFOVP1002_44</name>
    <name evidence="16" type="ORF">UFOVP1217_152</name>
    <name evidence="17" type="ORF">UFOVP1343_136</name>
    <name evidence="18" type="ORF">UFOVP1438_185</name>
    <name evidence="21" type="ORF">UFOVP1541_1</name>
    <name evidence="19" type="ORF">UFOVP1592_181</name>
    <name evidence="10" type="ORF">UFOVP465_42</name>
    <name evidence="11" type="ORF">UFOVP666_88</name>
    <name evidence="12" type="ORF">UFOVP727_165</name>
    <name evidence="20" type="ORF">UFOVP741_168</name>
    <name evidence="13" type="ORF">UFOVP819_116</name>
    <name evidence="14" type="ORF">UFOVP926_157</name>
</gene>
<accession>A0A6J5NCS0</accession>
<dbReference type="EMBL" id="LR797395">
    <property type="protein sequence ID" value="CAB4213231.1"/>
    <property type="molecule type" value="Genomic_DNA"/>
</dbReference>
<protein>
    <submittedName>
        <fullName evidence="11">Potassium channel domain containing protein</fullName>
    </submittedName>
</protein>
<dbReference type="EMBL" id="LR798395">
    <property type="protein sequence ID" value="CAB5228546.1"/>
    <property type="molecule type" value="Genomic_DNA"/>
</dbReference>
<evidence type="ECO:0000313" key="18">
    <source>
        <dbReference type="EMBL" id="CAB4213231.1"/>
    </source>
</evidence>
<dbReference type="EMBL" id="LR797177">
    <property type="protein sequence ID" value="CAB4191807.1"/>
    <property type="molecule type" value="Genomic_DNA"/>
</dbReference>
<dbReference type="EMBL" id="LR797305">
    <property type="protein sequence ID" value="CAB4200789.1"/>
    <property type="molecule type" value="Genomic_DNA"/>
</dbReference>
<evidence type="ECO:0000313" key="11">
    <source>
        <dbReference type="EMBL" id="CAB4156627.1"/>
    </source>
</evidence>
<evidence type="ECO:0000256" key="8">
    <source>
        <dbReference type="SAM" id="Phobius"/>
    </source>
</evidence>
<evidence type="ECO:0000313" key="16">
    <source>
        <dbReference type="EMBL" id="CAB4191807.1"/>
    </source>
</evidence>
<reference evidence="11" key="1">
    <citation type="submission" date="2020-04" db="EMBL/GenBank/DDBJ databases">
        <authorList>
            <person name="Chiriac C."/>
            <person name="Salcher M."/>
            <person name="Ghai R."/>
            <person name="Kavagutti S V."/>
        </authorList>
    </citation>
    <scope>NUCLEOTIDE SEQUENCE</scope>
</reference>
<dbReference type="EMBL" id="LR796644">
    <property type="protein sequence ID" value="CAB4156627.1"/>
    <property type="molecule type" value="Genomic_DNA"/>
</dbReference>
<evidence type="ECO:0000256" key="6">
    <source>
        <dbReference type="ARBA" id="ARBA00023136"/>
    </source>
</evidence>
<evidence type="ECO:0000313" key="20">
    <source>
        <dbReference type="EMBL" id="CAB5225245.1"/>
    </source>
</evidence>
<sequence length="114" mass="12956">MRKHHLLIAVTSLLTILYSIACVSYAVFDHHSISDSMWWAFVTFTTVGYGDQFPTSPEGRLAGALLVTGSVFLVIPIITAHIATHLIRDEHLFTHEEQEEVKQLLNEIHERIMK</sequence>
<dbReference type="EMBL" id="LR797452">
    <property type="protein sequence ID" value="CAB4218009.1"/>
    <property type="molecule type" value="Genomic_DNA"/>
</dbReference>
<evidence type="ECO:0000259" key="9">
    <source>
        <dbReference type="Pfam" id="PF07885"/>
    </source>
</evidence>
<keyword evidence="3 8" id="KW-0812">Transmembrane</keyword>
<keyword evidence="2" id="KW-0813">Transport</keyword>
<feature type="transmembrane region" description="Helical" evidence="8">
    <location>
        <begin position="61"/>
        <end position="83"/>
    </location>
</feature>
<dbReference type="SUPFAM" id="SSF81324">
    <property type="entry name" value="Voltage-gated potassium channels"/>
    <property type="match status" value="1"/>
</dbReference>
<keyword evidence="5" id="KW-0406">Ion transport</keyword>
<dbReference type="PANTHER" id="PTHR11537">
    <property type="entry name" value="VOLTAGE-GATED POTASSIUM CHANNEL"/>
    <property type="match status" value="1"/>
</dbReference>
<evidence type="ECO:0000256" key="5">
    <source>
        <dbReference type="ARBA" id="ARBA00023065"/>
    </source>
</evidence>
<evidence type="ECO:0000256" key="1">
    <source>
        <dbReference type="ARBA" id="ARBA00004141"/>
    </source>
</evidence>
<dbReference type="EMBL" id="LR796698">
    <property type="protein sequence ID" value="CAB4160406.1"/>
    <property type="molecule type" value="Genomic_DNA"/>
</dbReference>
<evidence type="ECO:0000313" key="13">
    <source>
        <dbReference type="EMBL" id="CAB4164801.1"/>
    </source>
</evidence>
<keyword evidence="7 11" id="KW-0407">Ion channel</keyword>
<name>A0A6J5NCS0_9CAUD</name>